<evidence type="ECO:0000256" key="12">
    <source>
        <dbReference type="ARBA" id="ARBA00022989"/>
    </source>
</evidence>
<dbReference type="CDD" id="cd16922">
    <property type="entry name" value="HATPase_EvgS-ArcB-TorS-like"/>
    <property type="match status" value="1"/>
</dbReference>
<dbReference type="EC" id="2.7.13.3" evidence="3"/>
<comment type="subunit">
    <text evidence="17">At low DSF concentrations, interacts with RpfF.</text>
</comment>
<feature type="transmembrane region" description="Helical" evidence="22">
    <location>
        <begin position="283"/>
        <end position="307"/>
    </location>
</feature>
<dbReference type="InterPro" id="IPR005467">
    <property type="entry name" value="His_kinase_dom"/>
</dbReference>
<reference evidence="26 27" key="1">
    <citation type="submission" date="2020-08" db="EMBL/GenBank/DDBJ databases">
        <title>Genomic Encyclopedia of Type Strains, Phase III (KMG-III): the genomes of soil and plant-associated and newly described type strains.</title>
        <authorList>
            <person name="Whitman W."/>
        </authorList>
    </citation>
    <scope>NUCLEOTIDE SEQUENCE [LARGE SCALE GENOMIC DNA]</scope>
    <source>
        <strain evidence="26 27">CECT 8897</strain>
    </source>
</reference>
<evidence type="ECO:0000256" key="8">
    <source>
        <dbReference type="ARBA" id="ARBA00022729"/>
    </source>
</evidence>
<feature type="domain" description="Response regulatory" evidence="24">
    <location>
        <begin position="768"/>
        <end position="885"/>
    </location>
</feature>
<dbReference type="CDD" id="cd12914">
    <property type="entry name" value="PDC1_DGC_like"/>
    <property type="match status" value="1"/>
</dbReference>
<organism evidence="26 27">
    <name type="scientific">Pseudoduganella violacea</name>
    <dbReference type="NCBI Taxonomy" id="1715466"/>
    <lineage>
        <taxon>Bacteria</taxon>
        <taxon>Pseudomonadati</taxon>
        <taxon>Pseudomonadota</taxon>
        <taxon>Betaproteobacteria</taxon>
        <taxon>Burkholderiales</taxon>
        <taxon>Oxalobacteraceae</taxon>
        <taxon>Telluria group</taxon>
        <taxon>Pseudoduganella</taxon>
    </lineage>
</organism>
<feature type="domain" description="Response regulatory" evidence="24">
    <location>
        <begin position="623"/>
        <end position="745"/>
    </location>
</feature>
<evidence type="ECO:0000256" key="4">
    <source>
        <dbReference type="ARBA" id="ARBA00022475"/>
    </source>
</evidence>
<dbReference type="InterPro" id="IPR001789">
    <property type="entry name" value="Sig_transdc_resp-reg_receiver"/>
</dbReference>
<dbReference type="InterPro" id="IPR036641">
    <property type="entry name" value="HPT_dom_sf"/>
</dbReference>
<dbReference type="Pfam" id="PF02518">
    <property type="entry name" value="HATPase_c"/>
    <property type="match status" value="1"/>
</dbReference>
<keyword evidence="12 22" id="KW-1133">Transmembrane helix</keyword>
<dbReference type="SUPFAM" id="SSF55874">
    <property type="entry name" value="ATPase domain of HSP90 chaperone/DNA topoisomerase II/histidine kinase"/>
    <property type="match status" value="1"/>
</dbReference>
<dbReference type="CDD" id="cd17546">
    <property type="entry name" value="REC_hyHK_CKI1_RcsC-like"/>
    <property type="match status" value="2"/>
</dbReference>
<dbReference type="Proteomes" id="UP000541535">
    <property type="component" value="Unassembled WGS sequence"/>
</dbReference>
<evidence type="ECO:0000259" key="23">
    <source>
        <dbReference type="PROSITE" id="PS50109"/>
    </source>
</evidence>
<dbReference type="InterPro" id="IPR036097">
    <property type="entry name" value="HisK_dim/P_sf"/>
</dbReference>
<dbReference type="PROSITE" id="PS50885">
    <property type="entry name" value="HAMP"/>
    <property type="match status" value="1"/>
</dbReference>
<dbReference type="PROSITE" id="PS50110">
    <property type="entry name" value="RESPONSE_REGULATORY"/>
    <property type="match status" value="2"/>
</dbReference>
<feature type="modified residue" description="4-aspartylphosphate" evidence="20">
    <location>
        <position position="677"/>
    </location>
</feature>
<keyword evidence="4" id="KW-1003">Cell membrane</keyword>
<evidence type="ECO:0000256" key="13">
    <source>
        <dbReference type="ARBA" id="ARBA00023012"/>
    </source>
</evidence>
<dbReference type="CDD" id="cd18774">
    <property type="entry name" value="PDC2_HK_sensor"/>
    <property type="match status" value="1"/>
</dbReference>
<evidence type="ECO:0000259" key="24">
    <source>
        <dbReference type="PROSITE" id="PS50110"/>
    </source>
</evidence>
<dbReference type="Pfam" id="PF00512">
    <property type="entry name" value="HisKA"/>
    <property type="match status" value="1"/>
</dbReference>
<dbReference type="SUPFAM" id="SSF52172">
    <property type="entry name" value="CheY-like"/>
    <property type="match status" value="2"/>
</dbReference>
<sequence length="1091" mass="117656">MKPLGIKVKVALATSITSIVIIALVSALQIQRMKQDFTRVLFAQQNALIQHTAEELDGKLQMLLDIIAESARMQPPAIANDEAALRAYYGQRAMLTLFDDIIIVNRDGLVVADLPRMQGRAGRNVADRAYFQQVMAGRKPMIGDPVLGRTHGKPLIQVMAPVFDANGEIVCVLMGALQLYQNNMLGNLRTAKVGKTGFYYALTRGENPVYVLHPDPARMLQPRPPNANPSTSQALNENFEGTVISTGSSQLQALNSYKALQTVNWVLGASLPVDEAFAPFEGALYRLGAITLVAALGAAAVLSWLTLRLLAPVGRLRNAIMALRSTPSRFTPLPLSHQDEIGELTQAFNDLMHERLQADAHLEHERDRAEAANRAKSDFVANMSHEIRTPMNAVLGMVYLLGNTPLTPQQRKYLSMVKTAGHSLMGILNDVLDFSKIEARRMELAPVEFDLDEAMGTLATTMTMNASEKELELAVVVEPDVPKLLYGDALRLQQILVNLAGNAIKFTEQGEVVVSVRRSERQPQQEDQVSLRFDVRDTGIGISEERQAQLFTAFSQGDESITRRFGGTGLGLAITKSLIELMGGEIFLRSAPGSGSHFWFELTFYALSNRTEETRRPSIGPLRVLVADDNRTSREMVSRLITAWGWEADEVDCGEAAIRQYQAALQVPHPYDVVMADWHMPGMDGLAAAKAIRLQAGTRSQPIVVMVNAFARDQLEDISGTPEADVVLVKPITSSSLFEALHQAVVAKNGGDERSAQNGARNLLVGVHFLLVEDNLLNQAVARGILEHAGATLDVVGDGQQAVDVLRAESDNYDVVLMDMQMPVLDGFTATEIIRRELRLELPVIAMTAGVLASERDRCMRAGISDFIAKPVVVEEMMAVIARHLPERRRLPRAGDGSGAGGTVLAPASPLPLAAAVTSTVSTATALAAALPPAAPTEQAAAAAPADAASEQVFSMDSLMRVMGKDAKGRAVMFKMVRGALNGGMQPADDADKALSEGRAADAARIFHGLRGAVGTLGAKRLIRATLEAETAIGSGAEADLPAAFAAVRRELQRVLECGRSWLEREEAGGLAGAPSRGANAPSDSRATMGE</sequence>
<comment type="catalytic activity">
    <reaction evidence="1">
        <text>ATP + protein L-histidine = ADP + protein N-phospho-L-histidine.</text>
        <dbReference type="EC" id="2.7.13.3"/>
    </reaction>
</comment>
<dbReference type="CDD" id="cd06225">
    <property type="entry name" value="HAMP"/>
    <property type="match status" value="1"/>
</dbReference>
<keyword evidence="10 26" id="KW-0418">Kinase</keyword>
<evidence type="ECO:0000256" key="18">
    <source>
        <dbReference type="ARBA" id="ARBA00068150"/>
    </source>
</evidence>
<dbReference type="SMART" id="SM00387">
    <property type="entry name" value="HATPase_c"/>
    <property type="match status" value="1"/>
</dbReference>
<dbReference type="EMBL" id="JACHXD010000001">
    <property type="protein sequence ID" value="MBB3117329.1"/>
    <property type="molecule type" value="Genomic_DNA"/>
</dbReference>
<dbReference type="Gene3D" id="3.30.450.20">
    <property type="entry name" value="PAS domain"/>
    <property type="match status" value="1"/>
</dbReference>
<evidence type="ECO:0000313" key="26">
    <source>
        <dbReference type="EMBL" id="MBB3117329.1"/>
    </source>
</evidence>
<feature type="domain" description="HAMP" evidence="25">
    <location>
        <begin position="307"/>
        <end position="360"/>
    </location>
</feature>
<gene>
    <name evidence="26" type="ORF">FHS03_000348</name>
</gene>
<dbReference type="Pfam" id="PF01627">
    <property type="entry name" value="Hpt"/>
    <property type="match status" value="1"/>
</dbReference>
<dbReference type="PANTHER" id="PTHR45339">
    <property type="entry name" value="HYBRID SIGNAL TRANSDUCTION HISTIDINE KINASE J"/>
    <property type="match status" value="1"/>
</dbReference>
<dbReference type="SUPFAM" id="SSF103190">
    <property type="entry name" value="Sensory domain-like"/>
    <property type="match status" value="1"/>
</dbReference>
<dbReference type="Gene3D" id="3.40.50.2300">
    <property type="match status" value="2"/>
</dbReference>
<dbReference type="SUPFAM" id="SSF47226">
    <property type="entry name" value="Histidine-containing phosphotransfer domain, HPT domain"/>
    <property type="match status" value="1"/>
</dbReference>
<keyword evidence="11" id="KW-0067">ATP-binding</keyword>
<name>A0A7W5B688_9BURK</name>
<feature type="domain" description="Histidine kinase" evidence="23">
    <location>
        <begin position="382"/>
        <end position="606"/>
    </location>
</feature>
<evidence type="ECO:0000256" key="20">
    <source>
        <dbReference type="PROSITE-ProRule" id="PRU00169"/>
    </source>
</evidence>
<dbReference type="FunFam" id="3.30.565.10:FF:000010">
    <property type="entry name" value="Sensor histidine kinase RcsC"/>
    <property type="match status" value="1"/>
</dbReference>
<evidence type="ECO:0000259" key="25">
    <source>
        <dbReference type="PROSITE" id="PS50885"/>
    </source>
</evidence>
<evidence type="ECO:0000256" key="3">
    <source>
        <dbReference type="ARBA" id="ARBA00012438"/>
    </source>
</evidence>
<dbReference type="Gene3D" id="1.10.287.130">
    <property type="match status" value="1"/>
</dbReference>
<comment type="function">
    <text evidence="16">Member of the two-component regulatory system BvgS/BvgA. Phosphorylates BvgA via a four-step phosphorelay in response to environmental signals.</text>
</comment>
<dbReference type="SMART" id="SM00448">
    <property type="entry name" value="REC"/>
    <property type="match status" value="2"/>
</dbReference>
<feature type="modified residue" description="4-aspartylphosphate" evidence="20">
    <location>
        <position position="819"/>
    </location>
</feature>
<dbReference type="Gene3D" id="3.30.565.10">
    <property type="entry name" value="Histidine kinase-like ATPase, C-terminal domain"/>
    <property type="match status" value="1"/>
</dbReference>
<dbReference type="InterPro" id="IPR003661">
    <property type="entry name" value="HisK_dim/P_dom"/>
</dbReference>
<evidence type="ECO:0000313" key="27">
    <source>
        <dbReference type="Proteomes" id="UP000541535"/>
    </source>
</evidence>
<dbReference type="InterPro" id="IPR011006">
    <property type="entry name" value="CheY-like_superfamily"/>
</dbReference>
<keyword evidence="5 20" id="KW-0597">Phosphoprotein</keyword>
<keyword evidence="6" id="KW-0808">Transferase</keyword>
<keyword evidence="27" id="KW-1185">Reference proteome</keyword>
<evidence type="ECO:0000256" key="9">
    <source>
        <dbReference type="ARBA" id="ARBA00022741"/>
    </source>
</evidence>
<dbReference type="PRINTS" id="PR00344">
    <property type="entry name" value="BCTRLSENSOR"/>
</dbReference>
<dbReference type="GO" id="GO:0005524">
    <property type="term" value="F:ATP binding"/>
    <property type="evidence" value="ECO:0007669"/>
    <property type="project" value="UniProtKB-KW"/>
</dbReference>
<evidence type="ECO:0000256" key="17">
    <source>
        <dbReference type="ARBA" id="ARBA00064003"/>
    </source>
</evidence>
<evidence type="ECO:0000256" key="19">
    <source>
        <dbReference type="ARBA" id="ARBA00070152"/>
    </source>
</evidence>
<keyword evidence="8" id="KW-0732">Signal</keyword>
<dbReference type="Pfam" id="PF00072">
    <property type="entry name" value="Response_reg"/>
    <property type="match status" value="2"/>
</dbReference>
<dbReference type="Pfam" id="PF00672">
    <property type="entry name" value="HAMP"/>
    <property type="match status" value="1"/>
</dbReference>
<dbReference type="RefSeq" id="WP_183439290.1">
    <property type="nucleotide sequence ID" value="NZ_JACHXD010000001.1"/>
</dbReference>
<keyword evidence="26" id="KW-0238">DNA-binding</keyword>
<keyword evidence="15 22" id="KW-0472">Membrane</keyword>
<dbReference type="InterPro" id="IPR004358">
    <property type="entry name" value="Sig_transdc_His_kin-like_C"/>
</dbReference>
<keyword evidence="9" id="KW-0547">Nucleotide-binding</keyword>
<evidence type="ECO:0000256" key="15">
    <source>
        <dbReference type="ARBA" id="ARBA00023136"/>
    </source>
</evidence>
<evidence type="ECO:0000256" key="6">
    <source>
        <dbReference type="ARBA" id="ARBA00022679"/>
    </source>
</evidence>
<comment type="subcellular location">
    <subcellularLocation>
        <location evidence="2">Cell membrane</location>
        <topology evidence="2">Multi-pass membrane protein</topology>
    </subcellularLocation>
</comment>
<feature type="compositionally biased region" description="Polar residues" evidence="21">
    <location>
        <begin position="1082"/>
        <end position="1091"/>
    </location>
</feature>
<evidence type="ECO:0000256" key="5">
    <source>
        <dbReference type="ARBA" id="ARBA00022553"/>
    </source>
</evidence>
<dbReference type="SUPFAM" id="SSF47384">
    <property type="entry name" value="Homodimeric domain of signal transducing histidine kinase"/>
    <property type="match status" value="1"/>
</dbReference>
<evidence type="ECO:0000256" key="16">
    <source>
        <dbReference type="ARBA" id="ARBA00058004"/>
    </source>
</evidence>
<keyword evidence="13" id="KW-0902">Two-component regulatory system</keyword>
<feature type="region of interest" description="Disordered" evidence="21">
    <location>
        <begin position="1067"/>
        <end position="1091"/>
    </location>
</feature>
<dbReference type="GO" id="GO:0003677">
    <property type="term" value="F:DNA binding"/>
    <property type="evidence" value="ECO:0007669"/>
    <property type="project" value="UniProtKB-KW"/>
</dbReference>
<dbReference type="InterPro" id="IPR029151">
    <property type="entry name" value="Sensor-like_sf"/>
</dbReference>
<dbReference type="Gene3D" id="1.20.120.160">
    <property type="entry name" value="HPT domain"/>
    <property type="match status" value="1"/>
</dbReference>
<keyword evidence="14" id="KW-0843">Virulence</keyword>
<evidence type="ECO:0000256" key="11">
    <source>
        <dbReference type="ARBA" id="ARBA00022840"/>
    </source>
</evidence>
<dbReference type="GO" id="GO:0000155">
    <property type="term" value="F:phosphorelay sensor kinase activity"/>
    <property type="evidence" value="ECO:0007669"/>
    <property type="project" value="InterPro"/>
</dbReference>
<dbReference type="Gene3D" id="6.10.340.10">
    <property type="match status" value="1"/>
</dbReference>
<dbReference type="InterPro" id="IPR008207">
    <property type="entry name" value="Sig_transdc_His_kin_Hpt_dom"/>
</dbReference>
<dbReference type="PROSITE" id="PS50109">
    <property type="entry name" value="HIS_KIN"/>
    <property type="match status" value="1"/>
</dbReference>
<dbReference type="CDD" id="cd00082">
    <property type="entry name" value="HisKA"/>
    <property type="match status" value="1"/>
</dbReference>
<dbReference type="InterPro" id="IPR036890">
    <property type="entry name" value="HATPase_C_sf"/>
</dbReference>
<proteinExistence type="predicted"/>
<evidence type="ECO:0000256" key="21">
    <source>
        <dbReference type="SAM" id="MobiDB-lite"/>
    </source>
</evidence>
<evidence type="ECO:0000256" key="7">
    <source>
        <dbReference type="ARBA" id="ARBA00022692"/>
    </source>
</evidence>
<evidence type="ECO:0000256" key="22">
    <source>
        <dbReference type="SAM" id="Phobius"/>
    </source>
</evidence>
<dbReference type="AlphaFoldDB" id="A0A7W5B688"/>
<accession>A0A7W5B688</accession>
<keyword evidence="7 22" id="KW-0812">Transmembrane</keyword>
<dbReference type="InterPro" id="IPR003660">
    <property type="entry name" value="HAMP_dom"/>
</dbReference>
<dbReference type="SMART" id="SM00388">
    <property type="entry name" value="HisKA"/>
    <property type="match status" value="1"/>
</dbReference>
<evidence type="ECO:0000256" key="10">
    <source>
        <dbReference type="ARBA" id="ARBA00022777"/>
    </source>
</evidence>
<dbReference type="PANTHER" id="PTHR45339:SF1">
    <property type="entry name" value="HYBRID SIGNAL TRANSDUCTION HISTIDINE KINASE J"/>
    <property type="match status" value="1"/>
</dbReference>
<evidence type="ECO:0000256" key="2">
    <source>
        <dbReference type="ARBA" id="ARBA00004651"/>
    </source>
</evidence>
<dbReference type="InterPro" id="IPR003594">
    <property type="entry name" value="HATPase_dom"/>
</dbReference>
<dbReference type="GO" id="GO:0005886">
    <property type="term" value="C:plasma membrane"/>
    <property type="evidence" value="ECO:0007669"/>
    <property type="project" value="UniProtKB-SubCell"/>
</dbReference>
<comment type="caution">
    <text evidence="26">The sequence shown here is derived from an EMBL/GenBank/DDBJ whole genome shotgun (WGS) entry which is preliminary data.</text>
</comment>
<protein>
    <recommendedName>
        <fullName evidence="18">Sensory/regulatory protein RpfC</fullName>
        <ecNumber evidence="3">2.7.13.3</ecNumber>
    </recommendedName>
    <alternativeName>
        <fullName evidence="19">Virulence sensor protein BvgS</fullName>
    </alternativeName>
</protein>
<dbReference type="FunFam" id="1.10.287.130:FF:000002">
    <property type="entry name" value="Two-component osmosensing histidine kinase"/>
    <property type="match status" value="1"/>
</dbReference>
<evidence type="ECO:0000256" key="1">
    <source>
        <dbReference type="ARBA" id="ARBA00000085"/>
    </source>
</evidence>
<evidence type="ECO:0000256" key="14">
    <source>
        <dbReference type="ARBA" id="ARBA00023026"/>
    </source>
</evidence>